<organism evidence="1 2">
    <name type="scientific">Colletotrichum liriopes</name>
    <dbReference type="NCBI Taxonomy" id="708192"/>
    <lineage>
        <taxon>Eukaryota</taxon>
        <taxon>Fungi</taxon>
        <taxon>Dikarya</taxon>
        <taxon>Ascomycota</taxon>
        <taxon>Pezizomycotina</taxon>
        <taxon>Sordariomycetes</taxon>
        <taxon>Hypocreomycetidae</taxon>
        <taxon>Glomerellales</taxon>
        <taxon>Glomerellaceae</taxon>
        <taxon>Colletotrichum</taxon>
        <taxon>Colletotrichum spaethianum species complex</taxon>
    </lineage>
</organism>
<dbReference type="Gene3D" id="3.40.50.150">
    <property type="entry name" value="Vaccinia Virus protein VP39"/>
    <property type="match status" value="1"/>
</dbReference>
<dbReference type="InterPro" id="IPR029063">
    <property type="entry name" value="SAM-dependent_MTases_sf"/>
</dbReference>
<reference evidence="1 2" key="1">
    <citation type="submission" date="2021-07" db="EMBL/GenBank/DDBJ databases">
        <title>Genome data of Colletotrichum spaethianum.</title>
        <authorList>
            <person name="Utami Y.D."/>
            <person name="Hiruma K."/>
        </authorList>
    </citation>
    <scope>NUCLEOTIDE SEQUENCE [LARGE SCALE GENOMIC DNA]</scope>
    <source>
        <strain evidence="1 2">MAFF 242679</strain>
    </source>
</reference>
<comment type="caution">
    <text evidence="1">The sequence shown here is derived from an EMBL/GenBank/DDBJ whole genome shotgun (WGS) entry which is preliminary data.</text>
</comment>
<gene>
    <name evidence="1" type="ORF">ColLi_01778</name>
</gene>
<sequence length="104" mass="11565">MIKLPLVHRVCHTLSNALIGLRFPKVRTSSTRWLSWSACSSSSCQISTSQVYFATAQTAIDADSSIDPAVKSHIQFMSSDILKPQAVSDAHVYLLRMTIHDWSD</sequence>
<name>A0AA37LNC3_9PEZI</name>
<dbReference type="AlphaFoldDB" id="A0AA37LNC3"/>
<evidence type="ECO:0000313" key="1">
    <source>
        <dbReference type="EMBL" id="GJC78940.1"/>
    </source>
</evidence>
<accession>A0AA37LNC3</accession>
<protein>
    <recommendedName>
        <fullName evidence="3">O-methyltransferase domain-containing protein</fullName>
    </recommendedName>
</protein>
<evidence type="ECO:0000313" key="2">
    <source>
        <dbReference type="Proteomes" id="UP001055172"/>
    </source>
</evidence>
<proteinExistence type="predicted"/>
<keyword evidence="2" id="KW-1185">Reference proteome</keyword>
<dbReference type="Proteomes" id="UP001055172">
    <property type="component" value="Unassembled WGS sequence"/>
</dbReference>
<evidence type="ECO:0008006" key="3">
    <source>
        <dbReference type="Google" id="ProtNLM"/>
    </source>
</evidence>
<dbReference type="EMBL" id="BPPX01000003">
    <property type="protein sequence ID" value="GJC78940.1"/>
    <property type="molecule type" value="Genomic_DNA"/>
</dbReference>